<reference evidence="1" key="1">
    <citation type="submission" date="2022-08" db="EMBL/GenBank/DDBJ databases">
        <authorList>
            <person name="Tistechok S."/>
            <person name="Samborskyy M."/>
            <person name="Roman I."/>
        </authorList>
    </citation>
    <scope>NUCLEOTIDE SEQUENCE</scope>
    <source>
        <strain evidence="1">DSM 103496</strain>
    </source>
</reference>
<accession>A0A9X2VM60</accession>
<organism evidence="1 2">
    <name type="scientific">Umezawaea endophytica</name>
    <dbReference type="NCBI Taxonomy" id="1654476"/>
    <lineage>
        <taxon>Bacteria</taxon>
        <taxon>Bacillati</taxon>
        <taxon>Actinomycetota</taxon>
        <taxon>Actinomycetes</taxon>
        <taxon>Pseudonocardiales</taxon>
        <taxon>Pseudonocardiaceae</taxon>
        <taxon>Umezawaea</taxon>
    </lineage>
</organism>
<keyword evidence="2" id="KW-1185">Reference proteome</keyword>
<dbReference type="Proteomes" id="UP001141259">
    <property type="component" value="Unassembled WGS sequence"/>
</dbReference>
<sequence length="344" mass="38298">MRIRSRVISYSVPLPPAAGTPRAEFLRWQGGKELMQSLHEYGKSLLLLGIDLMGDIGKIPLPRGIEGLPVTVHLNGKTHQDSWRLAGISVNNCGRMHLSFRFLGISALEPNENSYFGSLRDLPVWKAAESAARNSLNLAVDAYNCLEDSDIADPAHQHVHNIAAFVSGYFGCKIRFDEDVYLDTCALSLVHHRWGNSVGFTSRRVCSICREDLDECAHLLDVEYPVLVQKLEGICNVCGTEGCSHVNGETVESYPSPVIDAMDLREVSVVPRPRDPHARPVGIEIDLEFLERLLGHDPSGRDVKCTRCLYQCDGFYDPWLNDSGDAVLATPYSQGLVRRRGRRQ</sequence>
<dbReference type="AlphaFoldDB" id="A0A9X2VM60"/>
<evidence type="ECO:0000313" key="2">
    <source>
        <dbReference type="Proteomes" id="UP001141259"/>
    </source>
</evidence>
<protein>
    <submittedName>
        <fullName evidence="1">Uncharacterized protein</fullName>
    </submittedName>
</protein>
<name>A0A9X2VM60_9PSEU</name>
<gene>
    <name evidence="1" type="ORF">NZH93_19615</name>
</gene>
<comment type="caution">
    <text evidence="1">The sequence shown here is derived from an EMBL/GenBank/DDBJ whole genome shotgun (WGS) entry which is preliminary data.</text>
</comment>
<dbReference type="EMBL" id="JANYMP010000008">
    <property type="protein sequence ID" value="MCS7479075.1"/>
    <property type="molecule type" value="Genomic_DNA"/>
</dbReference>
<evidence type="ECO:0000313" key="1">
    <source>
        <dbReference type="EMBL" id="MCS7479075.1"/>
    </source>
</evidence>
<dbReference type="RefSeq" id="WP_259624562.1">
    <property type="nucleotide sequence ID" value="NZ_JANYMP010000008.1"/>
</dbReference>
<proteinExistence type="predicted"/>